<dbReference type="EMBL" id="JBHSFU010000007">
    <property type="protein sequence ID" value="MFC4559103.1"/>
    <property type="molecule type" value="Genomic_DNA"/>
</dbReference>
<accession>A0ABV9DLZ3</accession>
<comment type="caution">
    <text evidence="1">The sequence shown here is derived from an EMBL/GenBank/DDBJ whole genome shotgun (WGS) entry which is preliminary data.</text>
</comment>
<name>A0ABV9DLZ3_9BACI</name>
<dbReference type="RefSeq" id="WP_390296615.1">
    <property type="nucleotide sequence ID" value="NZ_JBHSFU010000007.1"/>
</dbReference>
<sequence>MGTFIRNCRLCKKPMESSPFMMCPTCLVESDRVRSFVAKCPKVSVEEIASATNVEKEKVENMVNLGFKNKDDVETGVR</sequence>
<proteinExistence type="predicted"/>
<gene>
    <name evidence="1" type="ORF">ACFO3D_12970</name>
</gene>
<evidence type="ECO:0000313" key="1">
    <source>
        <dbReference type="EMBL" id="MFC4559103.1"/>
    </source>
</evidence>
<dbReference type="Proteomes" id="UP001595989">
    <property type="component" value="Unassembled WGS sequence"/>
</dbReference>
<evidence type="ECO:0000313" key="2">
    <source>
        <dbReference type="Proteomes" id="UP001595989"/>
    </source>
</evidence>
<reference evidence="2" key="1">
    <citation type="journal article" date="2019" name="Int. J. Syst. Evol. Microbiol.">
        <title>The Global Catalogue of Microorganisms (GCM) 10K type strain sequencing project: providing services to taxonomists for standard genome sequencing and annotation.</title>
        <authorList>
            <consortium name="The Broad Institute Genomics Platform"/>
            <consortium name="The Broad Institute Genome Sequencing Center for Infectious Disease"/>
            <person name="Wu L."/>
            <person name="Ma J."/>
        </authorList>
    </citation>
    <scope>NUCLEOTIDE SEQUENCE [LARGE SCALE GENOMIC DNA]</scope>
    <source>
        <strain evidence="2">CGMCC 4.7426</strain>
    </source>
</reference>
<organism evidence="1 2">
    <name type="scientific">Virgibacillus kekensis</name>
    <dbReference type="NCBI Taxonomy" id="202261"/>
    <lineage>
        <taxon>Bacteria</taxon>
        <taxon>Bacillati</taxon>
        <taxon>Bacillota</taxon>
        <taxon>Bacilli</taxon>
        <taxon>Bacillales</taxon>
        <taxon>Bacillaceae</taxon>
        <taxon>Virgibacillus</taxon>
    </lineage>
</organism>
<keyword evidence="2" id="KW-1185">Reference proteome</keyword>
<protein>
    <submittedName>
        <fullName evidence="1">Uncharacterized protein</fullName>
    </submittedName>
</protein>